<dbReference type="PANTHER" id="PTHR47561:SF1">
    <property type="entry name" value="POLYSACCHARIDE DEACETYLASE FAMILY PROTEIN (AFU_ORTHOLOGUE AFUA_6G05030)"/>
    <property type="match status" value="1"/>
</dbReference>
<gene>
    <name evidence="2" type="ORF">DI536_12275</name>
</gene>
<dbReference type="Pfam" id="PF01522">
    <property type="entry name" value="Polysacc_deac_1"/>
    <property type="match status" value="1"/>
</dbReference>
<proteinExistence type="predicted"/>
<accession>A0A2W5TDN6</accession>
<dbReference type="Gene3D" id="3.20.20.370">
    <property type="entry name" value="Glycoside hydrolase/deacetylase"/>
    <property type="match status" value="1"/>
</dbReference>
<dbReference type="AlphaFoldDB" id="A0A2W5TDN6"/>
<dbReference type="GO" id="GO:0005975">
    <property type="term" value="P:carbohydrate metabolic process"/>
    <property type="evidence" value="ECO:0007669"/>
    <property type="project" value="InterPro"/>
</dbReference>
<dbReference type="SUPFAM" id="SSF88713">
    <property type="entry name" value="Glycoside hydrolase/deacetylase"/>
    <property type="match status" value="1"/>
</dbReference>
<organism evidence="2 3">
    <name type="scientific">Archangium gephyra</name>
    <dbReference type="NCBI Taxonomy" id="48"/>
    <lineage>
        <taxon>Bacteria</taxon>
        <taxon>Pseudomonadati</taxon>
        <taxon>Myxococcota</taxon>
        <taxon>Myxococcia</taxon>
        <taxon>Myxococcales</taxon>
        <taxon>Cystobacterineae</taxon>
        <taxon>Archangiaceae</taxon>
        <taxon>Archangium</taxon>
    </lineage>
</organism>
<evidence type="ECO:0000259" key="1">
    <source>
        <dbReference type="Pfam" id="PF01522"/>
    </source>
</evidence>
<protein>
    <submittedName>
        <fullName evidence="2">Polysaccharide deacetylase</fullName>
    </submittedName>
</protein>
<reference evidence="2 3" key="1">
    <citation type="submission" date="2017-08" db="EMBL/GenBank/DDBJ databases">
        <title>Infants hospitalized years apart are colonized by the same room-sourced microbial strains.</title>
        <authorList>
            <person name="Brooks B."/>
            <person name="Olm M.R."/>
            <person name="Firek B.A."/>
            <person name="Baker R."/>
            <person name="Thomas B.C."/>
            <person name="Morowitz M.J."/>
            <person name="Banfield J.F."/>
        </authorList>
    </citation>
    <scope>NUCLEOTIDE SEQUENCE [LARGE SCALE GENOMIC DNA]</scope>
    <source>
        <strain evidence="2">S2_003_000_R2_14</strain>
    </source>
</reference>
<dbReference type="InterPro" id="IPR011330">
    <property type="entry name" value="Glyco_hydro/deAcase_b/a-brl"/>
</dbReference>
<dbReference type="EMBL" id="QFQP01000009">
    <property type="protein sequence ID" value="PZR13630.1"/>
    <property type="molecule type" value="Genomic_DNA"/>
</dbReference>
<sequence length="310" mass="34214">MVTRLSAISVDLDSLPHYCRIQGLPESILSDEARALVARVAIPRFLELFDGKPATFFVVGNDLKLPGMERALRDAVAAGVELASHSHSHAYELSRWGQAEIESDLRRCDEALRSLGVEVGGFRAPGYTLSSSLLKAVAALGYEYDSSTFPATPYYLAKAGVMGALAALRRPSRAILDSPRVLLAPRTPYRPSLDAPYTRGDAPLVELPMAVGPVTRLPFIGTFATSLPWPLVEATFRTLRRDAFFNFELHAVDVCDESDGIPPELVRQQRDLRVPVREKMKRLRALFGWLGEDRQRVTVLDAARALRSSL</sequence>
<evidence type="ECO:0000313" key="3">
    <source>
        <dbReference type="Proteomes" id="UP000249061"/>
    </source>
</evidence>
<dbReference type="GO" id="GO:0016810">
    <property type="term" value="F:hydrolase activity, acting on carbon-nitrogen (but not peptide) bonds"/>
    <property type="evidence" value="ECO:0007669"/>
    <property type="project" value="InterPro"/>
</dbReference>
<comment type="caution">
    <text evidence="2">The sequence shown here is derived from an EMBL/GenBank/DDBJ whole genome shotgun (WGS) entry which is preliminary data.</text>
</comment>
<evidence type="ECO:0000313" key="2">
    <source>
        <dbReference type="EMBL" id="PZR13630.1"/>
    </source>
</evidence>
<feature type="domain" description="NodB homology" evidence="1">
    <location>
        <begin position="53"/>
        <end position="144"/>
    </location>
</feature>
<dbReference type="Proteomes" id="UP000249061">
    <property type="component" value="Unassembled WGS sequence"/>
</dbReference>
<dbReference type="InterPro" id="IPR002509">
    <property type="entry name" value="NODB_dom"/>
</dbReference>
<dbReference type="PANTHER" id="PTHR47561">
    <property type="entry name" value="POLYSACCHARIDE DEACETYLASE FAMILY PROTEIN (AFU_ORTHOLOGUE AFUA_6G05030)"/>
    <property type="match status" value="1"/>
</dbReference>
<name>A0A2W5TDN6_9BACT</name>